<dbReference type="OrthoDB" id="3405072at2"/>
<dbReference type="EMBL" id="CP034550">
    <property type="protein sequence ID" value="QFZ20409.1"/>
    <property type="molecule type" value="Genomic_DNA"/>
</dbReference>
<proteinExistence type="predicted"/>
<evidence type="ECO:0000259" key="1">
    <source>
        <dbReference type="Pfam" id="PF14230"/>
    </source>
</evidence>
<protein>
    <submittedName>
        <fullName evidence="2">DUF4333 domain-containing protein</fullName>
    </submittedName>
</protein>
<name>A0A5Q0H2P0_SACSY</name>
<dbReference type="InterPro" id="IPR025637">
    <property type="entry name" value="DUF4333"/>
</dbReference>
<gene>
    <name evidence="2" type="ORF">EKG83_25995</name>
</gene>
<keyword evidence="3" id="KW-1185">Reference proteome</keyword>
<sequence length="125" mass="13244">MGHARSHGVTRPGHRAGDCRHCVRRDDAGHSRVAPATVTVVPTVTATPAPRTRRVFDAQSVEHGVSLVLRQDYKIAGVETVECPDQQAVVAGTSFVCAVRLGGGDTEVTIMVKSGDGEYAVGRPR</sequence>
<dbReference type="KEGG" id="ssyi:EKG83_25995"/>
<evidence type="ECO:0000313" key="3">
    <source>
        <dbReference type="Proteomes" id="UP000325787"/>
    </source>
</evidence>
<accession>A0A5Q0H2P0</accession>
<feature type="domain" description="DUF4333" evidence="1">
    <location>
        <begin position="46"/>
        <end position="117"/>
    </location>
</feature>
<organism evidence="2 3">
    <name type="scientific">Saccharothrix syringae</name>
    <name type="common">Nocardiopsis syringae</name>
    <dbReference type="NCBI Taxonomy" id="103733"/>
    <lineage>
        <taxon>Bacteria</taxon>
        <taxon>Bacillati</taxon>
        <taxon>Actinomycetota</taxon>
        <taxon>Actinomycetes</taxon>
        <taxon>Pseudonocardiales</taxon>
        <taxon>Pseudonocardiaceae</taxon>
        <taxon>Saccharothrix</taxon>
    </lineage>
</organism>
<dbReference type="AlphaFoldDB" id="A0A5Q0H2P0"/>
<evidence type="ECO:0000313" key="2">
    <source>
        <dbReference type="EMBL" id="QFZ20409.1"/>
    </source>
</evidence>
<dbReference type="Pfam" id="PF14230">
    <property type="entry name" value="DUF4333"/>
    <property type="match status" value="1"/>
</dbReference>
<reference evidence="3" key="1">
    <citation type="journal article" date="2021" name="Curr. Microbiol.">
        <title>Complete genome of nocamycin-producing strain Saccharothrix syringae NRRL B-16468 reveals the biosynthetic potential for secondary metabolites.</title>
        <authorList>
            <person name="Mo X."/>
            <person name="Yang S."/>
        </authorList>
    </citation>
    <scope>NUCLEOTIDE SEQUENCE [LARGE SCALE GENOMIC DNA]</scope>
    <source>
        <strain evidence="3">ATCC 51364 / DSM 43886 / JCM 6844 / KCTC 9398 / NBRC 14523 / NRRL B-16468 / INA 2240</strain>
    </source>
</reference>
<dbReference type="Proteomes" id="UP000325787">
    <property type="component" value="Chromosome"/>
</dbReference>